<dbReference type="InterPro" id="IPR036291">
    <property type="entry name" value="NAD(P)-bd_dom_sf"/>
</dbReference>
<evidence type="ECO:0000313" key="3">
    <source>
        <dbReference type="EMBL" id="PHT72172.1"/>
    </source>
</evidence>
<dbReference type="PANTHER" id="PTHR42898">
    <property type="entry name" value="TROPINONE REDUCTASE"/>
    <property type="match status" value="1"/>
</dbReference>
<evidence type="ECO:0000313" key="4">
    <source>
        <dbReference type="Proteomes" id="UP000222542"/>
    </source>
</evidence>
<evidence type="ECO:0000256" key="2">
    <source>
        <dbReference type="ARBA" id="ARBA00023002"/>
    </source>
</evidence>
<dbReference type="Pfam" id="PF13561">
    <property type="entry name" value="adh_short_C2"/>
    <property type="match status" value="1"/>
</dbReference>
<evidence type="ECO:0000256" key="1">
    <source>
        <dbReference type="ARBA" id="ARBA00022857"/>
    </source>
</evidence>
<dbReference type="InterPro" id="IPR045000">
    <property type="entry name" value="TR"/>
</dbReference>
<keyword evidence="1" id="KW-0521">NADP</keyword>
<proteinExistence type="predicted"/>
<sequence length="71" mass="8290">MFFYFRYLSIIYENFQEQKTFRCLISRASMKHMGESREVSATIIFLYLRASSYITGQIICVDRGMTANGSP</sequence>
<dbReference type="STRING" id="4072.A0A2G2YQZ6"/>
<dbReference type="Gene3D" id="3.40.50.720">
    <property type="entry name" value="NAD(P)-binding Rossmann-like Domain"/>
    <property type="match status" value="1"/>
</dbReference>
<comment type="caution">
    <text evidence="3">The sequence shown here is derived from an EMBL/GenBank/DDBJ whole genome shotgun (WGS) entry which is preliminary data.</text>
</comment>
<dbReference type="Proteomes" id="UP000222542">
    <property type="component" value="Unassembled WGS sequence"/>
</dbReference>
<dbReference type="SUPFAM" id="SSF51735">
    <property type="entry name" value="NAD(P)-binding Rossmann-fold domains"/>
    <property type="match status" value="1"/>
</dbReference>
<dbReference type="GO" id="GO:0016491">
    <property type="term" value="F:oxidoreductase activity"/>
    <property type="evidence" value="ECO:0007669"/>
    <property type="project" value="UniProtKB-KW"/>
</dbReference>
<protein>
    <submittedName>
        <fullName evidence="3">Uncharacterized protein</fullName>
    </submittedName>
</protein>
<dbReference type="AlphaFoldDB" id="A0A2G2YQZ6"/>
<gene>
    <name evidence="3" type="ORF">T459_22957</name>
</gene>
<keyword evidence="4" id="KW-1185">Reference proteome</keyword>
<dbReference type="EMBL" id="AYRZ02000009">
    <property type="protein sequence ID" value="PHT72172.1"/>
    <property type="molecule type" value="Genomic_DNA"/>
</dbReference>
<dbReference type="PANTHER" id="PTHR42898:SF6">
    <property type="entry name" value="NADP-DEPENDENT MANNITOL DEHYDROGENASE"/>
    <property type="match status" value="1"/>
</dbReference>
<dbReference type="OMA" id="RASMKHM"/>
<organism evidence="3 4">
    <name type="scientific">Capsicum annuum</name>
    <name type="common">Capsicum pepper</name>
    <dbReference type="NCBI Taxonomy" id="4072"/>
    <lineage>
        <taxon>Eukaryota</taxon>
        <taxon>Viridiplantae</taxon>
        <taxon>Streptophyta</taxon>
        <taxon>Embryophyta</taxon>
        <taxon>Tracheophyta</taxon>
        <taxon>Spermatophyta</taxon>
        <taxon>Magnoliopsida</taxon>
        <taxon>eudicotyledons</taxon>
        <taxon>Gunneridae</taxon>
        <taxon>Pentapetalae</taxon>
        <taxon>asterids</taxon>
        <taxon>lamiids</taxon>
        <taxon>Solanales</taxon>
        <taxon>Solanaceae</taxon>
        <taxon>Solanoideae</taxon>
        <taxon>Capsiceae</taxon>
        <taxon>Capsicum</taxon>
    </lineage>
</organism>
<accession>A0A2G2YQZ6</accession>
<reference evidence="3 4" key="2">
    <citation type="journal article" date="2017" name="Genome Biol.">
        <title>New reference genome sequences of hot pepper reveal the massive evolution of plant disease-resistance genes by retroduplication.</title>
        <authorList>
            <person name="Kim S."/>
            <person name="Park J."/>
            <person name="Yeom S.I."/>
            <person name="Kim Y.M."/>
            <person name="Seo E."/>
            <person name="Kim K.T."/>
            <person name="Kim M.S."/>
            <person name="Lee J.M."/>
            <person name="Cheong K."/>
            <person name="Shin H.S."/>
            <person name="Kim S.B."/>
            <person name="Han K."/>
            <person name="Lee J."/>
            <person name="Park M."/>
            <person name="Lee H.A."/>
            <person name="Lee H.Y."/>
            <person name="Lee Y."/>
            <person name="Oh S."/>
            <person name="Lee J.H."/>
            <person name="Choi E."/>
            <person name="Choi E."/>
            <person name="Lee S.E."/>
            <person name="Jeon J."/>
            <person name="Kim H."/>
            <person name="Choi G."/>
            <person name="Song H."/>
            <person name="Lee J."/>
            <person name="Lee S.C."/>
            <person name="Kwon J.K."/>
            <person name="Lee H.Y."/>
            <person name="Koo N."/>
            <person name="Hong Y."/>
            <person name="Kim R.W."/>
            <person name="Kang W.H."/>
            <person name="Huh J.H."/>
            <person name="Kang B.C."/>
            <person name="Yang T.J."/>
            <person name="Lee Y.H."/>
            <person name="Bennetzen J.L."/>
            <person name="Choi D."/>
        </authorList>
    </citation>
    <scope>NUCLEOTIDE SEQUENCE [LARGE SCALE GENOMIC DNA]</scope>
    <source>
        <strain evidence="4">cv. CM334</strain>
    </source>
</reference>
<dbReference type="Gramene" id="PHT72172">
    <property type="protein sequence ID" value="PHT72172"/>
    <property type="gene ID" value="T459_22957"/>
</dbReference>
<name>A0A2G2YQZ6_CAPAN</name>
<reference evidence="3 4" key="1">
    <citation type="journal article" date="2014" name="Nat. Genet.">
        <title>Genome sequence of the hot pepper provides insights into the evolution of pungency in Capsicum species.</title>
        <authorList>
            <person name="Kim S."/>
            <person name="Park M."/>
            <person name="Yeom S.I."/>
            <person name="Kim Y.M."/>
            <person name="Lee J.M."/>
            <person name="Lee H.A."/>
            <person name="Seo E."/>
            <person name="Choi J."/>
            <person name="Cheong K."/>
            <person name="Kim K.T."/>
            <person name="Jung K."/>
            <person name="Lee G.W."/>
            <person name="Oh S.K."/>
            <person name="Bae C."/>
            <person name="Kim S.B."/>
            <person name="Lee H.Y."/>
            <person name="Kim S.Y."/>
            <person name="Kim M.S."/>
            <person name="Kang B.C."/>
            <person name="Jo Y.D."/>
            <person name="Yang H.B."/>
            <person name="Jeong H.J."/>
            <person name="Kang W.H."/>
            <person name="Kwon J.K."/>
            <person name="Shin C."/>
            <person name="Lim J.Y."/>
            <person name="Park J.H."/>
            <person name="Huh J.H."/>
            <person name="Kim J.S."/>
            <person name="Kim B.D."/>
            <person name="Cohen O."/>
            <person name="Paran I."/>
            <person name="Suh M.C."/>
            <person name="Lee S.B."/>
            <person name="Kim Y.K."/>
            <person name="Shin Y."/>
            <person name="Noh S.J."/>
            <person name="Park J."/>
            <person name="Seo Y.S."/>
            <person name="Kwon S.Y."/>
            <person name="Kim H.A."/>
            <person name="Park J.M."/>
            <person name="Kim H.J."/>
            <person name="Choi S.B."/>
            <person name="Bosland P.W."/>
            <person name="Reeves G."/>
            <person name="Jo S.H."/>
            <person name="Lee B.W."/>
            <person name="Cho H.T."/>
            <person name="Choi H.S."/>
            <person name="Lee M.S."/>
            <person name="Yu Y."/>
            <person name="Do Choi Y."/>
            <person name="Park B.S."/>
            <person name="van Deynze A."/>
            <person name="Ashrafi H."/>
            <person name="Hill T."/>
            <person name="Kim W.T."/>
            <person name="Pai H.S."/>
            <person name="Ahn H.K."/>
            <person name="Yeam I."/>
            <person name="Giovannoni J.J."/>
            <person name="Rose J.K."/>
            <person name="Sorensen I."/>
            <person name="Lee S.J."/>
            <person name="Kim R.W."/>
            <person name="Choi I.Y."/>
            <person name="Choi B.S."/>
            <person name="Lim J.S."/>
            <person name="Lee Y.H."/>
            <person name="Choi D."/>
        </authorList>
    </citation>
    <scope>NUCLEOTIDE SEQUENCE [LARGE SCALE GENOMIC DNA]</scope>
    <source>
        <strain evidence="4">cv. CM334</strain>
    </source>
</reference>
<dbReference type="InterPro" id="IPR002347">
    <property type="entry name" value="SDR_fam"/>
</dbReference>
<keyword evidence="2" id="KW-0560">Oxidoreductase</keyword>